<accession>A0A077K8G0</accession>
<organism evidence="2">
    <name type="scientific">Streptomyces blastmyceticus</name>
    <dbReference type="NCBI Taxonomy" id="68180"/>
    <lineage>
        <taxon>Bacteria</taxon>
        <taxon>Bacillati</taxon>
        <taxon>Actinomycetota</taxon>
        <taxon>Actinomycetes</taxon>
        <taxon>Kitasatosporales</taxon>
        <taxon>Streptomycetaceae</taxon>
        <taxon>Streptomyces</taxon>
    </lineage>
</organism>
<evidence type="ECO:0000256" key="1">
    <source>
        <dbReference type="SAM" id="MobiDB-lite"/>
    </source>
</evidence>
<protein>
    <submittedName>
        <fullName evidence="2">Membrane protein</fullName>
    </submittedName>
</protein>
<name>A0A077K8G0_9ACTN</name>
<sequence length="73" mass="8072">MSKLSPTGPSGPTRIVTPHRSHLHVASPMRGRHPAITPLARGRLPDSGTHEFDDRRQDPRTRPVLSGVRPPRL</sequence>
<reference evidence="2" key="1">
    <citation type="journal article" date="2014" name="J. Am. Chem. Soc.">
        <title>A methyltransferase initiates terpene cyclization in teleocidin B biosynthesis.</title>
        <authorList>
            <person name="Awakawa T."/>
            <person name="Zhang L."/>
            <person name="Wakimoto T."/>
            <person name="Hoshino S."/>
            <person name="Mori T."/>
            <person name="Ito T."/>
            <person name="Ishikawa J."/>
            <person name="Tanner M.E."/>
            <person name="Abe I."/>
        </authorList>
    </citation>
    <scope>NUCLEOTIDE SEQUENCE</scope>
    <source>
        <strain evidence="2">NBRC 12747</strain>
    </source>
</reference>
<feature type="region of interest" description="Disordered" evidence="1">
    <location>
        <begin position="25"/>
        <end position="73"/>
    </location>
</feature>
<dbReference type="AlphaFoldDB" id="A0A077K8G0"/>
<evidence type="ECO:0000313" key="2">
    <source>
        <dbReference type="EMBL" id="BAP27983.1"/>
    </source>
</evidence>
<feature type="compositionally biased region" description="Basic and acidic residues" evidence="1">
    <location>
        <begin position="48"/>
        <end position="61"/>
    </location>
</feature>
<dbReference type="EMBL" id="AB937727">
    <property type="protein sequence ID" value="BAP27983.1"/>
    <property type="molecule type" value="Genomic_DNA"/>
</dbReference>
<proteinExistence type="predicted"/>